<evidence type="ECO:0000256" key="1">
    <source>
        <dbReference type="SAM" id="MobiDB-lite"/>
    </source>
</evidence>
<sequence length="40" mass="4017">KKKLQFEPTPRSQRQHKSGGGASASATPGRGARTPAGAAA</sequence>
<name>A0A0K0PME8_9POAL</name>
<proteinExistence type="predicted"/>
<dbReference type="EMBL" id="KJ913042">
    <property type="protein sequence ID" value="AKQ44326.1"/>
    <property type="molecule type" value="Genomic_DNA"/>
</dbReference>
<evidence type="ECO:0000313" key="2">
    <source>
        <dbReference type="EMBL" id="AKQ44326.1"/>
    </source>
</evidence>
<feature type="non-terminal residue" evidence="2">
    <location>
        <position position="40"/>
    </location>
</feature>
<protein>
    <submittedName>
        <fullName evidence="2">CENH3</fullName>
    </submittedName>
</protein>
<feature type="compositionally biased region" description="Low complexity" evidence="1">
    <location>
        <begin position="23"/>
        <end position="40"/>
    </location>
</feature>
<accession>A0A0K0PME8</accession>
<gene>
    <name evidence="2" type="primary">CenH3</name>
</gene>
<reference evidence="2" key="1">
    <citation type="submission" date="2014-04" db="EMBL/GenBank/DDBJ databases">
        <title>Phylogenetic structure of the tribe Meliceae (Poaceae) based on nuclear CENH3, ITS and plastid ndhF, matK-tRNA-Lys, trnK-rps16, trnC-petN sequences.</title>
        <authorList>
            <person name="Kotsinyan A.R."/>
            <person name="Gnutikov A.A."/>
            <person name="Roionov A.V."/>
        </authorList>
    </citation>
    <scope>NUCLEOTIDE SEQUENCE</scope>
</reference>
<feature type="non-terminal residue" evidence="2">
    <location>
        <position position="1"/>
    </location>
</feature>
<dbReference type="AlphaFoldDB" id="A0A0K0PME8"/>
<feature type="region of interest" description="Disordered" evidence="1">
    <location>
        <begin position="1"/>
        <end position="40"/>
    </location>
</feature>
<organism evidence="2">
    <name type="scientific">Pleuropogon sabinei</name>
    <dbReference type="NCBI Taxonomy" id="669780"/>
    <lineage>
        <taxon>Eukaryota</taxon>
        <taxon>Viridiplantae</taxon>
        <taxon>Streptophyta</taxon>
        <taxon>Embryophyta</taxon>
        <taxon>Tracheophyta</taxon>
        <taxon>Spermatophyta</taxon>
        <taxon>Magnoliopsida</taxon>
        <taxon>Liliopsida</taxon>
        <taxon>Poales</taxon>
        <taxon>Poaceae</taxon>
        <taxon>BOP clade</taxon>
        <taxon>Pooideae</taxon>
        <taxon>Melicodae</taxon>
        <taxon>Meliceae</taxon>
        <taxon>Pleuropogon</taxon>
    </lineage>
</organism>